<evidence type="ECO:0000256" key="1">
    <source>
        <dbReference type="SAM" id="MobiDB-lite"/>
    </source>
</evidence>
<name>A0A409YFN8_9AGAR</name>
<feature type="compositionally biased region" description="Polar residues" evidence="1">
    <location>
        <begin position="172"/>
        <end position="200"/>
    </location>
</feature>
<dbReference type="Proteomes" id="UP000284842">
    <property type="component" value="Unassembled WGS sequence"/>
</dbReference>
<evidence type="ECO:0000313" key="4">
    <source>
        <dbReference type="Proteomes" id="UP000284842"/>
    </source>
</evidence>
<feature type="transmembrane region" description="Helical" evidence="2">
    <location>
        <begin position="128"/>
        <end position="155"/>
    </location>
</feature>
<evidence type="ECO:0008006" key="5">
    <source>
        <dbReference type="Google" id="ProtNLM"/>
    </source>
</evidence>
<dbReference type="AlphaFoldDB" id="A0A409YFN8"/>
<sequence>MAFFPANLPLPTDSSPGDFVEVYGSVRRKNSPAGTPSPISSYTLEDGSSTTFTPIETDSHHFRVLFFEKRGLKPDNDHTLVIQNLVQDDFYFLDYFVIGSLASSGTSNLSGTGDTNVNSPQSSGSRSISVGTLIGAVIGTMALTLLIVFVGFYCWRRNRNRIKEGRLESRQNDFPTQEYTAEPSDSTRPPSSLNRTQTAPPITPYDVNHTTPRPWASINYNPIPVSGQRASGKTGRLTSGYQTANRESMEGQLSELSESSGAIDAPQAPPPYARRH</sequence>
<protein>
    <recommendedName>
        <fullName evidence="5">Mid2 domain-containing protein</fullName>
    </recommendedName>
</protein>
<reference evidence="3 4" key="1">
    <citation type="journal article" date="2018" name="Evol. Lett.">
        <title>Horizontal gene cluster transfer increased hallucinogenic mushroom diversity.</title>
        <authorList>
            <person name="Reynolds H.T."/>
            <person name="Vijayakumar V."/>
            <person name="Gluck-Thaler E."/>
            <person name="Korotkin H.B."/>
            <person name="Matheny P.B."/>
            <person name="Slot J.C."/>
        </authorList>
    </citation>
    <scope>NUCLEOTIDE SEQUENCE [LARGE SCALE GENOMIC DNA]</scope>
    <source>
        <strain evidence="3 4">2629</strain>
    </source>
</reference>
<proteinExistence type="predicted"/>
<keyword evidence="4" id="KW-1185">Reference proteome</keyword>
<feature type="region of interest" description="Disordered" evidence="1">
    <location>
        <begin position="166"/>
        <end position="276"/>
    </location>
</feature>
<dbReference type="OrthoDB" id="3067294at2759"/>
<dbReference type="EMBL" id="NHTK01001214">
    <property type="protein sequence ID" value="PPR01804.1"/>
    <property type="molecule type" value="Genomic_DNA"/>
</dbReference>
<feature type="compositionally biased region" description="Polar residues" evidence="1">
    <location>
        <begin position="228"/>
        <end position="246"/>
    </location>
</feature>
<evidence type="ECO:0000256" key="2">
    <source>
        <dbReference type="SAM" id="Phobius"/>
    </source>
</evidence>
<evidence type="ECO:0000313" key="3">
    <source>
        <dbReference type="EMBL" id="PPR01804.1"/>
    </source>
</evidence>
<feature type="compositionally biased region" description="Low complexity" evidence="1">
    <location>
        <begin position="250"/>
        <end position="261"/>
    </location>
</feature>
<feature type="compositionally biased region" description="Pro residues" evidence="1">
    <location>
        <begin position="267"/>
        <end position="276"/>
    </location>
</feature>
<comment type="caution">
    <text evidence="3">The sequence shown here is derived from an EMBL/GenBank/DDBJ whole genome shotgun (WGS) entry which is preliminary data.</text>
</comment>
<gene>
    <name evidence="3" type="ORF">CVT24_001700</name>
</gene>
<dbReference type="InParanoid" id="A0A409YFN8"/>
<accession>A0A409YFN8</accession>
<keyword evidence="2" id="KW-0472">Membrane</keyword>
<keyword evidence="2" id="KW-0812">Transmembrane</keyword>
<keyword evidence="2" id="KW-1133">Transmembrane helix</keyword>
<organism evidence="3 4">
    <name type="scientific">Panaeolus cyanescens</name>
    <dbReference type="NCBI Taxonomy" id="181874"/>
    <lineage>
        <taxon>Eukaryota</taxon>
        <taxon>Fungi</taxon>
        <taxon>Dikarya</taxon>
        <taxon>Basidiomycota</taxon>
        <taxon>Agaricomycotina</taxon>
        <taxon>Agaricomycetes</taxon>
        <taxon>Agaricomycetidae</taxon>
        <taxon>Agaricales</taxon>
        <taxon>Agaricineae</taxon>
        <taxon>Galeropsidaceae</taxon>
        <taxon>Panaeolus</taxon>
    </lineage>
</organism>